<accession>A0ACA9MGV4</accession>
<organism evidence="1 2">
    <name type="scientific">Dentiscutata heterogama</name>
    <dbReference type="NCBI Taxonomy" id="1316150"/>
    <lineage>
        <taxon>Eukaryota</taxon>
        <taxon>Fungi</taxon>
        <taxon>Fungi incertae sedis</taxon>
        <taxon>Mucoromycota</taxon>
        <taxon>Glomeromycotina</taxon>
        <taxon>Glomeromycetes</taxon>
        <taxon>Diversisporales</taxon>
        <taxon>Gigasporaceae</taxon>
        <taxon>Dentiscutata</taxon>
    </lineage>
</organism>
<gene>
    <name evidence="1" type="ORF">DHETER_LOCUS6894</name>
</gene>
<reference evidence="1" key="1">
    <citation type="submission" date="2021-06" db="EMBL/GenBank/DDBJ databases">
        <authorList>
            <person name="Kallberg Y."/>
            <person name="Tangrot J."/>
            <person name="Rosling A."/>
        </authorList>
    </citation>
    <scope>NUCLEOTIDE SEQUENCE</scope>
    <source>
        <strain evidence="1">IL203A</strain>
    </source>
</reference>
<sequence>NILNMVQSQELDKWIDNNFFEKNHVRFPSRNSFEKCKINGALLSANSCKLYLIKCNKFVVLNKFTFSQQYRLEDFINELKQYHEVELHQNILKFIAIIEKKANEFIFIHEYACDGTLRQYLKQNSSKFNWNEKLNIAKQIVSAYRQLIMMLKLVFFFFNNLEF</sequence>
<comment type="caution">
    <text evidence="1">The sequence shown here is derived from an EMBL/GenBank/DDBJ whole genome shotgun (WGS) entry which is preliminary data.</text>
</comment>
<evidence type="ECO:0000313" key="2">
    <source>
        <dbReference type="Proteomes" id="UP000789702"/>
    </source>
</evidence>
<proteinExistence type="predicted"/>
<dbReference type="EMBL" id="CAJVPU010009151">
    <property type="protein sequence ID" value="CAG8591892.1"/>
    <property type="molecule type" value="Genomic_DNA"/>
</dbReference>
<feature type="non-terminal residue" evidence="1">
    <location>
        <position position="1"/>
    </location>
</feature>
<dbReference type="Proteomes" id="UP000789702">
    <property type="component" value="Unassembled WGS sequence"/>
</dbReference>
<protein>
    <submittedName>
        <fullName evidence="1">5138_t:CDS:1</fullName>
    </submittedName>
</protein>
<name>A0ACA9MGV4_9GLOM</name>
<evidence type="ECO:0000313" key="1">
    <source>
        <dbReference type="EMBL" id="CAG8591892.1"/>
    </source>
</evidence>
<keyword evidence="2" id="KW-1185">Reference proteome</keyword>